<dbReference type="Proteomes" id="UP000035642">
    <property type="component" value="Unassembled WGS sequence"/>
</dbReference>
<accession>A0A0K0DQA0</accession>
<organism evidence="1 2">
    <name type="scientific">Angiostrongylus cantonensis</name>
    <name type="common">Rat lungworm</name>
    <dbReference type="NCBI Taxonomy" id="6313"/>
    <lineage>
        <taxon>Eukaryota</taxon>
        <taxon>Metazoa</taxon>
        <taxon>Ecdysozoa</taxon>
        <taxon>Nematoda</taxon>
        <taxon>Chromadorea</taxon>
        <taxon>Rhabditida</taxon>
        <taxon>Rhabditina</taxon>
        <taxon>Rhabditomorpha</taxon>
        <taxon>Strongyloidea</taxon>
        <taxon>Metastrongylidae</taxon>
        <taxon>Angiostrongylus</taxon>
    </lineage>
</organism>
<sequence length="218" mass="24810">MCVIFRKFARCIRHHESPFIKRCLCHIRRSPLHHVDGGSYHENDLSPSKNESFARKEATDVVGDQVLCRCSSCVTSLCDFEKNECGSVTFWTFLVMTPNWLTTASQLATSQKQITGNHYGLSRISSRSRSGLYRRGPFNGPLTLSLDIYPTEAVNVKICIDNLQKCQTLKVLSRLWNRARAKINVKKIFILFLNLSNEDQTMAIDNVWMRGGQCSMAN</sequence>
<keyword evidence="1" id="KW-1185">Reference proteome</keyword>
<name>A0A0K0DQA0_ANGCA</name>
<reference evidence="2" key="2">
    <citation type="submission" date="2017-02" db="UniProtKB">
        <authorList>
            <consortium name="WormBaseParasite"/>
        </authorList>
    </citation>
    <scope>IDENTIFICATION</scope>
</reference>
<protein>
    <submittedName>
        <fullName evidence="2">Uncharacterized protein</fullName>
    </submittedName>
</protein>
<dbReference type="AlphaFoldDB" id="A0A0K0DQA0"/>
<evidence type="ECO:0000313" key="2">
    <source>
        <dbReference type="WBParaSite" id="ACAC_0001393901-mRNA-1"/>
    </source>
</evidence>
<proteinExistence type="predicted"/>
<dbReference type="WBParaSite" id="ACAC_0001393901-mRNA-1">
    <property type="protein sequence ID" value="ACAC_0001393901-mRNA-1"/>
    <property type="gene ID" value="ACAC_0001393901"/>
</dbReference>
<evidence type="ECO:0000313" key="1">
    <source>
        <dbReference type="Proteomes" id="UP000035642"/>
    </source>
</evidence>
<reference evidence="1" key="1">
    <citation type="submission" date="2012-09" db="EMBL/GenBank/DDBJ databases">
        <authorList>
            <person name="Martin A.A."/>
        </authorList>
    </citation>
    <scope>NUCLEOTIDE SEQUENCE</scope>
</reference>